<dbReference type="RefSeq" id="WP_230868795.1">
    <property type="nucleotide sequence ID" value="NZ_CP046640.1"/>
</dbReference>
<protein>
    <submittedName>
        <fullName evidence="1">Uncharacterized protein</fullName>
    </submittedName>
</protein>
<organism evidence="1 2">
    <name type="scientific">Iocasia fonsfrigidae</name>
    <dbReference type="NCBI Taxonomy" id="2682810"/>
    <lineage>
        <taxon>Bacteria</taxon>
        <taxon>Bacillati</taxon>
        <taxon>Bacillota</taxon>
        <taxon>Clostridia</taxon>
        <taxon>Halanaerobiales</taxon>
        <taxon>Halanaerobiaceae</taxon>
        <taxon>Iocasia</taxon>
    </lineage>
</organism>
<dbReference type="Proteomes" id="UP000665020">
    <property type="component" value="Chromosome"/>
</dbReference>
<sequence length="59" mass="6726">MGVLLFNVDAKYTVNQLTSYVYALSKQMARVEGVIGGEGEVIYYHHDNLGSTRLMTERW</sequence>
<gene>
    <name evidence="1" type="ORF">GM661_03710</name>
</gene>
<evidence type="ECO:0000313" key="1">
    <source>
        <dbReference type="EMBL" id="QTL97143.1"/>
    </source>
</evidence>
<accession>A0A8A7K5U3</accession>
<dbReference type="KEGG" id="ifn:GM661_03710"/>
<evidence type="ECO:0000313" key="2">
    <source>
        <dbReference type="Proteomes" id="UP000665020"/>
    </source>
</evidence>
<dbReference type="AlphaFoldDB" id="A0A8A7K5U3"/>
<reference evidence="1" key="1">
    <citation type="submission" date="2019-12" db="EMBL/GenBank/DDBJ databases">
        <authorList>
            <person name="zhang j."/>
            <person name="sun C.M."/>
        </authorList>
    </citation>
    <scope>NUCLEOTIDE SEQUENCE</scope>
    <source>
        <strain evidence="1">NS-1</strain>
    </source>
</reference>
<keyword evidence="2" id="KW-1185">Reference proteome</keyword>
<proteinExistence type="predicted"/>
<name>A0A8A7K5U3_9FIRM</name>
<dbReference type="EMBL" id="CP046640">
    <property type="protein sequence ID" value="QTL97143.1"/>
    <property type="molecule type" value="Genomic_DNA"/>
</dbReference>